<evidence type="ECO:0000256" key="4">
    <source>
        <dbReference type="ARBA" id="ARBA00022989"/>
    </source>
</evidence>
<dbReference type="OrthoDB" id="9808671at2"/>
<keyword evidence="8" id="KW-1185">Reference proteome</keyword>
<feature type="transmembrane region" description="Helical" evidence="6">
    <location>
        <begin position="264"/>
        <end position="295"/>
    </location>
</feature>
<comment type="caution">
    <text evidence="7">The sequence shown here is derived from an EMBL/GenBank/DDBJ whole genome shotgun (WGS) entry which is preliminary data.</text>
</comment>
<keyword evidence="2" id="KW-1003">Cell membrane</keyword>
<dbReference type="Proteomes" id="UP000294914">
    <property type="component" value="Unassembled WGS sequence"/>
</dbReference>
<protein>
    <submittedName>
        <fullName evidence="7">Membrane protein</fullName>
    </submittedName>
</protein>
<dbReference type="InterPro" id="IPR036388">
    <property type="entry name" value="WH-like_DNA-bd_sf"/>
</dbReference>
<evidence type="ECO:0000256" key="2">
    <source>
        <dbReference type="ARBA" id="ARBA00022475"/>
    </source>
</evidence>
<feature type="transmembrane region" description="Helical" evidence="6">
    <location>
        <begin position="230"/>
        <end position="252"/>
    </location>
</feature>
<comment type="subcellular location">
    <subcellularLocation>
        <location evidence="1">Cell membrane</location>
        <topology evidence="1">Multi-pass membrane protein</topology>
    </subcellularLocation>
</comment>
<dbReference type="AlphaFoldDB" id="A0A4R8IYR5"/>
<dbReference type="PANTHER" id="PTHR30213:SF0">
    <property type="entry name" value="UPF0761 MEMBRANE PROTEIN YIHY"/>
    <property type="match status" value="1"/>
</dbReference>
<dbReference type="SUPFAM" id="SSF46785">
    <property type="entry name" value="Winged helix' DNA-binding domain"/>
    <property type="match status" value="1"/>
</dbReference>
<evidence type="ECO:0000256" key="3">
    <source>
        <dbReference type="ARBA" id="ARBA00022692"/>
    </source>
</evidence>
<dbReference type="InterPro" id="IPR017039">
    <property type="entry name" value="Virul_fac_BrkB"/>
</dbReference>
<evidence type="ECO:0000313" key="8">
    <source>
        <dbReference type="Proteomes" id="UP000294914"/>
    </source>
</evidence>
<keyword evidence="4 6" id="KW-1133">Transmembrane helix</keyword>
<dbReference type="Gene3D" id="1.10.10.10">
    <property type="entry name" value="Winged helix-like DNA-binding domain superfamily/Winged helix DNA-binding domain"/>
    <property type="match status" value="1"/>
</dbReference>
<proteinExistence type="predicted"/>
<reference evidence="7 8" key="1">
    <citation type="submission" date="2019-03" db="EMBL/GenBank/DDBJ databases">
        <title>Genomic Encyclopedia of Type Strains, Phase IV (KMG-IV): sequencing the most valuable type-strain genomes for metagenomic binning, comparative biology and taxonomic classification.</title>
        <authorList>
            <person name="Goeker M."/>
        </authorList>
    </citation>
    <scope>NUCLEOTIDE SEQUENCE [LARGE SCALE GENOMIC DNA]</scope>
    <source>
        <strain evidence="7 8">DSM 16326</strain>
    </source>
</reference>
<gene>
    <name evidence="7" type="ORF">EDC23_0958</name>
</gene>
<evidence type="ECO:0000256" key="5">
    <source>
        <dbReference type="ARBA" id="ARBA00023136"/>
    </source>
</evidence>
<keyword evidence="5 6" id="KW-0472">Membrane</keyword>
<dbReference type="Pfam" id="PF03631">
    <property type="entry name" value="Virul_fac_BrkB"/>
    <property type="match status" value="1"/>
</dbReference>
<dbReference type="EMBL" id="SOQX01000002">
    <property type="protein sequence ID" value="TDY02583.1"/>
    <property type="molecule type" value="Genomic_DNA"/>
</dbReference>
<organism evidence="7 8">
    <name type="scientific">Thiohalophilus thiocyanatoxydans</name>
    <dbReference type="NCBI Taxonomy" id="381308"/>
    <lineage>
        <taxon>Bacteria</taxon>
        <taxon>Pseudomonadati</taxon>
        <taxon>Pseudomonadota</taxon>
        <taxon>Gammaproteobacteria</taxon>
        <taxon>Thiohalomonadales</taxon>
        <taxon>Thiohalophilaceae</taxon>
        <taxon>Thiohalophilus</taxon>
    </lineage>
</organism>
<dbReference type="PANTHER" id="PTHR30213">
    <property type="entry name" value="INNER MEMBRANE PROTEIN YHJD"/>
    <property type="match status" value="1"/>
</dbReference>
<dbReference type="GO" id="GO:0005886">
    <property type="term" value="C:plasma membrane"/>
    <property type="evidence" value="ECO:0007669"/>
    <property type="project" value="UniProtKB-SubCell"/>
</dbReference>
<keyword evidence="3 6" id="KW-0812">Transmembrane</keyword>
<dbReference type="InterPro" id="IPR036390">
    <property type="entry name" value="WH_DNA-bd_sf"/>
</dbReference>
<evidence type="ECO:0000313" key="7">
    <source>
        <dbReference type="EMBL" id="TDY02583.1"/>
    </source>
</evidence>
<feature type="transmembrane region" description="Helical" evidence="6">
    <location>
        <begin position="56"/>
        <end position="75"/>
    </location>
</feature>
<dbReference type="NCBIfam" id="TIGR00765">
    <property type="entry name" value="yihY_not_rbn"/>
    <property type="match status" value="1"/>
</dbReference>
<feature type="transmembrane region" description="Helical" evidence="6">
    <location>
        <begin position="160"/>
        <end position="186"/>
    </location>
</feature>
<feature type="transmembrane region" description="Helical" evidence="6">
    <location>
        <begin position="115"/>
        <end position="133"/>
    </location>
</feature>
<accession>A0A4R8IYR5</accession>
<name>A0A4R8IYR5_9GAMM</name>
<dbReference type="RefSeq" id="WP_134081683.1">
    <property type="nucleotide sequence ID" value="NZ_SOQX01000002.1"/>
</dbReference>
<evidence type="ECO:0000256" key="1">
    <source>
        <dbReference type="ARBA" id="ARBA00004651"/>
    </source>
</evidence>
<feature type="transmembrane region" description="Helical" evidence="6">
    <location>
        <begin position="206"/>
        <end position="223"/>
    </location>
</feature>
<evidence type="ECO:0000256" key="6">
    <source>
        <dbReference type="SAM" id="Phobius"/>
    </source>
</evidence>
<sequence length="448" mass="50597">MKLLNQVQEYLFNTLWEIDPQSLSPWPRRGIGALRITYLIVRDLLAGELNLRAMSLVYTTLLALVPLLAVSFSVLKGFGVHNQLEPILLNMLSPLGERGAEVTDQIIGFVENVKAGVLGSVGLVLLLYTVISLTQKVERSFNYTWQVSESRSMARRFSDYFSVILIGPLLMFAAITLTATVSSSTLYTNLEQAAFIGWLLKSFNQLLPYLLVILAFTFIYVLVPNTRVRVRSALVGASVAGFLWQTVGWGFAELVSSSPSAIAIYSAFATLFLFIIWLYISWLILLVGASIAFYYQYPERRWRESVQLRLSNRLKEKLALTTMVAIGRRYYQQQLEWTLPELAKSLNIVEQSLQPIMDRLVESQLLIRTEHDPPRYVPGRPPKQIDLQAIIGSIREADENLIINLGRLPPDPQVDRVFDDYQQAAEQQLSQTTLHSLISQDKAEPPAV</sequence>